<name>A0ABP7KDL6_9RHOB</name>
<dbReference type="EMBL" id="BAABDF010000007">
    <property type="protein sequence ID" value="GAA3871547.1"/>
    <property type="molecule type" value="Genomic_DNA"/>
</dbReference>
<comment type="caution">
    <text evidence="2">The sequence shown here is derived from an EMBL/GenBank/DDBJ whole genome shotgun (WGS) entry which is preliminary data.</text>
</comment>
<protein>
    <recommendedName>
        <fullName evidence="4">HIG1 domain-containing protein</fullName>
    </recommendedName>
</protein>
<evidence type="ECO:0000256" key="1">
    <source>
        <dbReference type="SAM" id="Phobius"/>
    </source>
</evidence>
<dbReference type="Proteomes" id="UP001399917">
    <property type="component" value="Unassembled WGS sequence"/>
</dbReference>
<sequence length="72" mass="7532">MLQSMIWIGTALTLAGVALLGYCIFVVARARKKGGTEEEIKARMQKVVALNLVALMVSAMGLAAVTVGILLG</sequence>
<evidence type="ECO:0000313" key="2">
    <source>
        <dbReference type="EMBL" id="GAA3871547.1"/>
    </source>
</evidence>
<keyword evidence="1" id="KW-0472">Membrane</keyword>
<keyword evidence="1" id="KW-1133">Transmembrane helix</keyword>
<accession>A0ABP7KDL6</accession>
<reference evidence="3" key="1">
    <citation type="journal article" date="2019" name="Int. J. Syst. Evol. Microbiol.">
        <title>The Global Catalogue of Microorganisms (GCM) 10K type strain sequencing project: providing services to taxonomists for standard genome sequencing and annotation.</title>
        <authorList>
            <consortium name="The Broad Institute Genomics Platform"/>
            <consortium name="The Broad Institute Genome Sequencing Center for Infectious Disease"/>
            <person name="Wu L."/>
            <person name="Ma J."/>
        </authorList>
    </citation>
    <scope>NUCLEOTIDE SEQUENCE [LARGE SCALE GENOMIC DNA]</scope>
    <source>
        <strain evidence="3">JCM 17190</strain>
    </source>
</reference>
<dbReference type="RefSeq" id="WP_344847159.1">
    <property type="nucleotide sequence ID" value="NZ_BAABDF010000007.1"/>
</dbReference>
<keyword evidence="1" id="KW-0812">Transmembrane</keyword>
<proteinExistence type="predicted"/>
<evidence type="ECO:0008006" key="4">
    <source>
        <dbReference type="Google" id="ProtNLM"/>
    </source>
</evidence>
<organism evidence="2 3">
    <name type="scientific">Celeribacter arenosi</name>
    <dbReference type="NCBI Taxonomy" id="792649"/>
    <lineage>
        <taxon>Bacteria</taxon>
        <taxon>Pseudomonadati</taxon>
        <taxon>Pseudomonadota</taxon>
        <taxon>Alphaproteobacteria</taxon>
        <taxon>Rhodobacterales</taxon>
        <taxon>Roseobacteraceae</taxon>
        <taxon>Celeribacter</taxon>
    </lineage>
</organism>
<feature type="transmembrane region" description="Helical" evidence="1">
    <location>
        <begin position="48"/>
        <end position="71"/>
    </location>
</feature>
<keyword evidence="3" id="KW-1185">Reference proteome</keyword>
<feature type="transmembrane region" description="Helical" evidence="1">
    <location>
        <begin position="6"/>
        <end position="28"/>
    </location>
</feature>
<evidence type="ECO:0000313" key="3">
    <source>
        <dbReference type="Proteomes" id="UP001399917"/>
    </source>
</evidence>
<gene>
    <name evidence="2" type="ORF">GCM10022404_21800</name>
</gene>